<evidence type="ECO:0000313" key="3">
    <source>
        <dbReference type="Proteomes" id="UP000024043"/>
    </source>
</evidence>
<accession>A0AAN4NTI9</accession>
<evidence type="ECO:0000256" key="1">
    <source>
        <dbReference type="SAM" id="MobiDB-lite"/>
    </source>
</evidence>
<dbReference type="Proteomes" id="UP000024043">
    <property type="component" value="Unassembled WGS sequence"/>
</dbReference>
<evidence type="ECO:0000313" key="2">
    <source>
        <dbReference type="EMBL" id="EZJ85294.1"/>
    </source>
</evidence>
<protein>
    <submittedName>
        <fullName evidence="2">Uncharacterized protein</fullName>
    </submittedName>
</protein>
<comment type="caution">
    <text evidence="2">The sequence shown here is derived from an EMBL/GenBank/DDBJ whole genome shotgun (WGS) entry which is preliminary data.</text>
</comment>
<name>A0AAN4NTI9_ECOLX</name>
<proteinExistence type="predicted"/>
<reference evidence="2 3" key="1">
    <citation type="submission" date="2014-03" db="EMBL/GenBank/DDBJ databases">
        <title>Genetic Variability of E. coli after antibiotic treatment.</title>
        <authorList>
            <person name="Silbergeld E."/>
            <person name="Coles C."/>
            <person name="Seidman J.C."/>
            <person name="You Y."/>
            <person name="George J."/>
            <person name="Nadendla S."/>
            <person name="Huot H."/>
            <person name="Daugherty S.C."/>
            <person name="Nagaraj S."/>
            <person name="Ott S."/>
            <person name="Klega K."/>
            <person name="Rasko D."/>
        </authorList>
    </citation>
    <scope>NUCLEOTIDE SEQUENCE [LARGE SCALE GENOMIC DNA]</scope>
    <source>
        <strain evidence="2 3">1-250-04_S3_C1</strain>
    </source>
</reference>
<dbReference type="EMBL" id="JJLU01000080">
    <property type="protein sequence ID" value="EZJ85294.1"/>
    <property type="molecule type" value="Genomic_DNA"/>
</dbReference>
<dbReference type="AlphaFoldDB" id="A0AAN4NTI9"/>
<organism evidence="2 3">
    <name type="scientific">Escherichia coli 1-250-04_S3_C1</name>
    <dbReference type="NCBI Taxonomy" id="1444135"/>
    <lineage>
        <taxon>Bacteria</taxon>
        <taxon>Pseudomonadati</taxon>
        <taxon>Pseudomonadota</taxon>
        <taxon>Gammaproteobacteria</taxon>
        <taxon>Enterobacterales</taxon>
        <taxon>Enterobacteriaceae</taxon>
        <taxon>Escherichia</taxon>
    </lineage>
</organism>
<sequence>MSGFPLTPALSPKGRGRKPNGPLSPLGRGLGGGGCYYFESD</sequence>
<gene>
    <name evidence="2" type="ORF">AC00_2348</name>
</gene>
<feature type="region of interest" description="Disordered" evidence="1">
    <location>
        <begin position="1"/>
        <end position="33"/>
    </location>
</feature>